<sequence>MRSLAACLSAVVLLLGLTGCSAYDPPIRGDHNSDRYKADLEACRTSSRETVRLRNADTPTTWIMSPFTGPPAVRAAIRACMTQKGYVVEKTGG</sequence>
<name>A0A2S6NM24_RHOGL</name>
<evidence type="ECO:0000313" key="3">
    <source>
        <dbReference type="Proteomes" id="UP000239724"/>
    </source>
</evidence>
<dbReference type="Proteomes" id="UP000239724">
    <property type="component" value="Unassembled WGS sequence"/>
</dbReference>
<dbReference type="EMBL" id="NHRY01000054">
    <property type="protein sequence ID" value="PPQ36784.1"/>
    <property type="molecule type" value="Genomic_DNA"/>
</dbReference>
<dbReference type="OrthoDB" id="9890605at2"/>
<accession>A0A2S6NM24</accession>
<dbReference type="PROSITE" id="PS51257">
    <property type="entry name" value="PROKAR_LIPOPROTEIN"/>
    <property type="match status" value="1"/>
</dbReference>
<evidence type="ECO:0000313" key="2">
    <source>
        <dbReference type="EMBL" id="PPQ36784.1"/>
    </source>
</evidence>
<dbReference type="AlphaFoldDB" id="A0A2S6NM24"/>
<reference evidence="2 3" key="1">
    <citation type="journal article" date="2018" name="Arch. Microbiol.">
        <title>New insights into the metabolic potential of the phototrophic purple bacterium Rhodopila globiformis DSM 161(T) from its draft genome sequence and evidence for a vanadium-dependent nitrogenase.</title>
        <authorList>
            <person name="Imhoff J.F."/>
            <person name="Rahn T."/>
            <person name="Kunzel S."/>
            <person name="Neulinger S.C."/>
        </authorList>
    </citation>
    <scope>NUCLEOTIDE SEQUENCE [LARGE SCALE GENOMIC DNA]</scope>
    <source>
        <strain evidence="2 3">DSM 161</strain>
    </source>
</reference>
<proteinExistence type="predicted"/>
<feature type="signal peptide" evidence="1">
    <location>
        <begin position="1"/>
        <end position="22"/>
    </location>
</feature>
<organism evidence="2 3">
    <name type="scientific">Rhodopila globiformis</name>
    <name type="common">Rhodopseudomonas globiformis</name>
    <dbReference type="NCBI Taxonomy" id="1071"/>
    <lineage>
        <taxon>Bacteria</taxon>
        <taxon>Pseudomonadati</taxon>
        <taxon>Pseudomonadota</taxon>
        <taxon>Alphaproteobacteria</taxon>
        <taxon>Acetobacterales</taxon>
        <taxon>Acetobacteraceae</taxon>
        <taxon>Rhodopila</taxon>
    </lineage>
</organism>
<dbReference type="RefSeq" id="WP_104517639.1">
    <property type="nucleotide sequence ID" value="NZ_NHRY01000054.1"/>
</dbReference>
<keyword evidence="3" id="KW-1185">Reference proteome</keyword>
<feature type="chain" id="PRO_5015683426" description="SPOR domain-containing protein" evidence="1">
    <location>
        <begin position="23"/>
        <end position="93"/>
    </location>
</feature>
<evidence type="ECO:0008006" key="4">
    <source>
        <dbReference type="Google" id="ProtNLM"/>
    </source>
</evidence>
<gene>
    <name evidence="2" type="ORF">CCS01_04455</name>
</gene>
<protein>
    <recommendedName>
        <fullName evidence="4">SPOR domain-containing protein</fullName>
    </recommendedName>
</protein>
<comment type="caution">
    <text evidence="2">The sequence shown here is derived from an EMBL/GenBank/DDBJ whole genome shotgun (WGS) entry which is preliminary data.</text>
</comment>
<keyword evidence="1" id="KW-0732">Signal</keyword>
<evidence type="ECO:0000256" key="1">
    <source>
        <dbReference type="SAM" id="SignalP"/>
    </source>
</evidence>